<proteinExistence type="predicted"/>
<accession>A0A1H9N329</accession>
<feature type="region of interest" description="Disordered" evidence="1">
    <location>
        <begin position="170"/>
        <end position="195"/>
    </location>
</feature>
<dbReference type="InterPro" id="IPR021457">
    <property type="entry name" value="DUF3108"/>
</dbReference>
<protein>
    <recommendedName>
        <fullName evidence="4">DUF3108 domain-containing protein</fullName>
    </recommendedName>
</protein>
<evidence type="ECO:0008006" key="4">
    <source>
        <dbReference type="Google" id="ProtNLM"/>
    </source>
</evidence>
<name>A0A1H9N329_9BURK</name>
<gene>
    <name evidence="2" type="ORF">SAMN02982919_02145</name>
</gene>
<feature type="region of interest" description="Disordered" evidence="1">
    <location>
        <begin position="76"/>
        <end position="102"/>
    </location>
</feature>
<dbReference type="Pfam" id="PF11306">
    <property type="entry name" value="DUF3108"/>
    <property type="match status" value="1"/>
</dbReference>
<evidence type="ECO:0000313" key="2">
    <source>
        <dbReference type="EMBL" id="SER30221.1"/>
    </source>
</evidence>
<organism evidence="2 3">
    <name type="scientific">Giesbergeria anulus</name>
    <dbReference type="NCBI Taxonomy" id="180197"/>
    <lineage>
        <taxon>Bacteria</taxon>
        <taxon>Pseudomonadati</taxon>
        <taxon>Pseudomonadota</taxon>
        <taxon>Betaproteobacteria</taxon>
        <taxon>Burkholderiales</taxon>
        <taxon>Comamonadaceae</taxon>
        <taxon>Giesbergeria</taxon>
    </lineage>
</organism>
<evidence type="ECO:0000313" key="3">
    <source>
        <dbReference type="Proteomes" id="UP000199766"/>
    </source>
</evidence>
<evidence type="ECO:0000256" key="1">
    <source>
        <dbReference type="SAM" id="MobiDB-lite"/>
    </source>
</evidence>
<dbReference type="AlphaFoldDB" id="A0A1H9N329"/>
<dbReference type="EMBL" id="FOGD01000006">
    <property type="protein sequence ID" value="SER30221.1"/>
    <property type="molecule type" value="Genomic_DNA"/>
</dbReference>
<keyword evidence="3" id="KW-1185">Reference proteome</keyword>
<sequence length="415" mass="44042">MTVWSMLRPSVLRHPVLWITVAVLLAHALVLQAMPLAADTKAAAPVLVFNTRTVAAPAPAAKAPAPVAAAVPVAAPPQRKGHLAPPRPPDAPAPSASEGRAFPATTVVDTPKTEIGLSLAAEPAIPLDFPLSTPGSDAAAGVVVSPVAQPEPVRAVAVLSGQGIVLADVATRPRQHSSRETAGSHSASAPPVHIPPPQRLEFEVVGQAKKFHYRANAELLWLHDGAHYQARQEIKVLFLGSRTQTSRGDIAAHGLRPLHFSDRSRGEQTAQFDYAQGLIHFNGDNPQAPLLPGTQDRLSIFIQLGALLAANPERYTTGTRIQIATAGGRSASPWAFRIEGSETLDLPVGSLPALKLQRLPQDANDNEQRSELWLAPSLGYLPARIQLTQNNGDFVDLRLSGRYPAQAAELASKNP</sequence>
<dbReference type="STRING" id="180197.SAMN02982919_02145"/>
<reference evidence="2 3" key="1">
    <citation type="submission" date="2016-10" db="EMBL/GenBank/DDBJ databases">
        <authorList>
            <person name="de Groot N.N."/>
        </authorList>
    </citation>
    <scope>NUCLEOTIDE SEQUENCE [LARGE SCALE GENOMIC DNA]</scope>
    <source>
        <strain evidence="2 3">ATCC 35958</strain>
    </source>
</reference>
<dbReference type="Proteomes" id="UP000199766">
    <property type="component" value="Unassembled WGS sequence"/>
</dbReference>